<dbReference type="InterPro" id="IPR029058">
    <property type="entry name" value="AB_hydrolase_fold"/>
</dbReference>
<dbReference type="PANTHER" id="PTHR40841">
    <property type="entry name" value="SIDEROPHORE TRIACETYLFUSARININE C ESTERASE"/>
    <property type="match status" value="1"/>
</dbReference>
<keyword evidence="3" id="KW-0732">Signal</keyword>
<reference evidence="4 5" key="1">
    <citation type="submission" date="2019-09" db="EMBL/GenBank/DDBJ databases">
        <title>FDA dAtabase for Regulatory Grade micrObial Sequences (FDA-ARGOS): Supporting development and validation of Infectious Disease Dx tests.</title>
        <authorList>
            <person name="Sciortino C."/>
            <person name="Tallon L."/>
            <person name="Sadzewicz L."/>
            <person name="Vavikolanu K."/>
            <person name="Mehta A."/>
            <person name="Aluvathingal J."/>
            <person name="Nadendla S."/>
            <person name="Nandy P."/>
            <person name="Geyer C."/>
            <person name="Yan Y."/>
            <person name="Sichtig H."/>
        </authorList>
    </citation>
    <scope>NUCLEOTIDE SEQUENCE [LARGE SCALE GENOMIC DNA]</scope>
    <source>
        <strain evidence="4 5">FDAARGOS_636</strain>
    </source>
</reference>
<comment type="similarity">
    <text evidence="1">Belongs to the esterase D family.</text>
</comment>
<dbReference type="SUPFAM" id="SSF53474">
    <property type="entry name" value="alpha/beta-Hydrolases"/>
    <property type="match status" value="1"/>
</dbReference>
<evidence type="ECO:0000256" key="1">
    <source>
        <dbReference type="ARBA" id="ARBA00005622"/>
    </source>
</evidence>
<dbReference type="GO" id="GO:0016787">
    <property type="term" value="F:hydrolase activity"/>
    <property type="evidence" value="ECO:0007669"/>
    <property type="project" value="UniProtKB-KW"/>
</dbReference>
<dbReference type="PANTHER" id="PTHR40841:SF2">
    <property type="entry name" value="SIDEROPHORE-DEGRADING ESTERASE (EUROFUNG)"/>
    <property type="match status" value="1"/>
</dbReference>
<organism evidence="4 5">
    <name type="scientific">Chryseobacterium gallinarum</name>
    <dbReference type="NCBI Taxonomy" id="1324352"/>
    <lineage>
        <taxon>Bacteria</taxon>
        <taxon>Pseudomonadati</taxon>
        <taxon>Bacteroidota</taxon>
        <taxon>Flavobacteriia</taxon>
        <taxon>Flavobacteriales</taxon>
        <taxon>Weeksellaceae</taxon>
        <taxon>Chryseobacterium group</taxon>
        <taxon>Chryseobacterium</taxon>
    </lineage>
</organism>
<feature type="signal peptide" evidence="3">
    <location>
        <begin position="1"/>
        <end position="18"/>
    </location>
</feature>
<evidence type="ECO:0000313" key="5">
    <source>
        <dbReference type="Proteomes" id="UP000501570"/>
    </source>
</evidence>
<evidence type="ECO:0000313" key="4">
    <source>
        <dbReference type="EMBL" id="QIY90667.1"/>
    </source>
</evidence>
<dbReference type="InterPro" id="IPR000801">
    <property type="entry name" value="Esterase-like"/>
</dbReference>
<dbReference type="EMBL" id="CP050995">
    <property type="protein sequence ID" value="QIY90667.1"/>
    <property type="molecule type" value="Genomic_DNA"/>
</dbReference>
<protein>
    <submittedName>
        <fullName evidence="4">Alpha/beta hydrolase</fullName>
    </submittedName>
</protein>
<dbReference type="Pfam" id="PF00756">
    <property type="entry name" value="Esterase"/>
    <property type="match status" value="1"/>
</dbReference>
<accession>A0ABX6KPV8</accession>
<evidence type="ECO:0000256" key="3">
    <source>
        <dbReference type="SAM" id="SignalP"/>
    </source>
</evidence>
<proteinExistence type="inferred from homology"/>
<sequence length="493" mass="55840">MKHFITITLFLLAFYTNAQQNINIGKKDSIFSKILGETRSLRIYTPDMTSKSPDAISRYPVLYVLDGDAHFYSTVGIVQQLSQANGNSVLPEMIIVGIESTNRLKDFTPIINPSHTVDNTNSFVQFLAGELIPFIEKNYNTAPYKMLAGHSLGGLLAMDILCNHPNMFNAYIAIEPSMWYGDEKFLNQNILAITKQKFTNSKLFIGIANTMPQGMDLAKLKNDASDETKHIRAIFKLSDFLKKNTISGLKYKQNYYSDDNHNSVSLISEYDGLRFIFDYYRLSLTEKDLTDSTPLIASKIKMHYEKISKEMGYKVTPPEAVIQYFGYEALAKNQQAKAAALFKLNIDNYPESSKVYDAYADYCVAKKDTVNAVKYYKMSLSKNTDPSIQHKLSMIVHSGSFNLTVNDLQKYATTYTIMPYNIDVEFYVRENQLWSKVIGESEEALIPVSENVFTLKNKKGYTITFKMDGNKVTGFTSVQPDGTFKAVVKSKLK</sequence>
<name>A0ABX6KPV8_CHRGL</name>
<evidence type="ECO:0000256" key="2">
    <source>
        <dbReference type="ARBA" id="ARBA00022801"/>
    </source>
</evidence>
<keyword evidence="2 4" id="KW-0378">Hydrolase</keyword>
<dbReference type="RefSeq" id="WP_168238233.1">
    <property type="nucleotide sequence ID" value="NZ_CP050995.1"/>
</dbReference>
<dbReference type="InterPro" id="IPR052558">
    <property type="entry name" value="Siderophore_Hydrolase_D"/>
</dbReference>
<gene>
    <name evidence="4" type="ORF">FOB44_08290</name>
</gene>
<dbReference type="Gene3D" id="3.40.50.1820">
    <property type="entry name" value="alpha/beta hydrolase"/>
    <property type="match status" value="1"/>
</dbReference>
<dbReference type="Proteomes" id="UP000501570">
    <property type="component" value="Chromosome"/>
</dbReference>
<keyword evidence="5" id="KW-1185">Reference proteome</keyword>
<feature type="chain" id="PRO_5047073572" evidence="3">
    <location>
        <begin position="19"/>
        <end position="493"/>
    </location>
</feature>